<feature type="domain" description="Tyrosine specific protein phosphatases" evidence="8">
    <location>
        <begin position="104"/>
        <end position="157"/>
    </location>
</feature>
<organism evidence="9 10">
    <name type="scientific">Asterophora parasitica</name>
    <dbReference type="NCBI Taxonomy" id="117018"/>
    <lineage>
        <taxon>Eukaryota</taxon>
        <taxon>Fungi</taxon>
        <taxon>Dikarya</taxon>
        <taxon>Basidiomycota</taxon>
        <taxon>Agaricomycotina</taxon>
        <taxon>Agaricomycetes</taxon>
        <taxon>Agaricomycetidae</taxon>
        <taxon>Agaricales</taxon>
        <taxon>Tricholomatineae</taxon>
        <taxon>Lyophyllaceae</taxon>
        <taxon>Asterophora</taxon>
    </lineage>
</organism>
<feature type="region of interest" description="Disordered" evidence="6">
    <location>
        <begin position="1"/>
        <end position="21"/>
    </location>
</feature>
<evidence type="ECO:0000256" key="6">
    <source>
        <dbReference type="SAM" id="MobiDB-lite"/>
    </source>
</evidence>
<keyword evidence="2" id="KW-0378">Hydrolase</keyword>
<dbReference type="InterPro" id="IPR016130">
    <property type="entry name" value="Tyr_Pase_AS"/>
</dbReference>
<evidence type="ECO:0000313" key="9">
    <source>
        <dbReference type="EMBL" id="KAG5642630.1"/>
    </source>
</evidence>
<evidence type="ECO:0000256" key="1">
    <source>
        <dbReference type="ARBA" id="ARBA00008601"/>
    </source>
</evidence>
<dbReference type="GO" id="GO:0007165">
    <property type="term" value="P:signal transduction"/>
    <property type="evidence" value="ECO:0007669"/>
    <property type="project" value="TreeGrafter"/>
</dbReference>
<dbReference type="SUPFAM" id="SSF52799">
    <property type="entry name" value="(Phosphotyrosine protein) phosphatases II"/>
    <property type="match status" value="1"/>
</dbReference>
<dbReference type="CDD" id="cd14498">
    <property type="entry name" value="DSP"/>
    <property type="match status" value="1"/>
</dbReference>
<reference evidence="9" key="1">
    <citation type="submission" date="2020-07" db="EMBL/GenBank/DDBJ databases">
        <authorList>
            <person name="Nieuwenhuis M."/>
            <person name="Van De Peppel L.J.J."/>
        </authorList>
    </citation>
    <scope>NUCLEOTIDE SEQUENCE</scope>
    <source>
        <strain evidence="9">AP01</strain>
        <tissue evidence="9">Mycelium</tissue>
    </source>
</reference>
<feature type="domain" description="Tyrosine-protein phosphatase" evidence="7">
    <location>
        <begin position="34"/>
        <end position="179"/>
    </location>
</feature>
<dbReference type="GO" id="GO:0004722">
    <property type="term" value="F:protein serine/threonine phosphatase activity"/>
    <property type="evidence" value="ECO:0007669"/>
    <property type="project" value="UniProtKB-EC"/>
</dbReference>
<dbReference type="InterPro" id="IPR000387">
    <property type="entry name" value="Tyr_Pase_dom"/>
</dbReference>
<dbReference type="Pfam" id="PF00782">
    <property type="entry name" value="DSPc"/>
    <property type="match status" value="1"/>
</dbReference>
<dbReference type="AlphaFoldDB" id="A0A9P7KB76"/>
<dbReference type="InterPro" id="IPR000340">
    <property type="entry name" value="Dual-sp_phosphatase_cat-dom"/>
</dbReference>
<dbReference type="EMBL" id="JABCKV010000170">
    <property type="protein sequence ID" value="KAG5642630.1"/>
    <property type="molecule type" value="Genomic_DNA"/>
</dbReference>
<accession>A0A9P7KB76</accession>
<dbReference type="SMART" id="SM00195">
    <property type="entry name" value="DSPc"/>
    <property type="match status" value="1"/>
</dbReference>
<dbReference type="Gene3D" id="3.90.190.10">
    <property type="entry name" value="Protein tyrosine phosphatase superfamily"/>
    <property type="match status" value="1"/>
</dbReference>
<protein>
    <recommendedName>
        <fullName evidence="11">Protein-tyrosine-phosphatase</fullName>
    </recommendedName>
</protein>
<comment type="catalytic activity">
    <reaction evidence="5">
        <text>O-phospho-L-threonyl-[protein] + H2O = L-threonyl-[protein] + phosphate</text>
        <dbReference type="Rhea" id="RHEA:47004"/>
        <dbReference type="Rhea" id="RHEA-COMP:11060"/>
        <dbReference type="Rhea" id="RHEA-COMP:11605"/>
        <dbReference type="ChEBI" id="CHEBI:15377"/>
        <dbReference type="ChEBI" id="CHEBI:30013"/>
        <dbReference type="ChEBI" id="CHEBI:43474"/>
        <dbReference type="ChEBI" id="CHEBI:61977"/>
        <dbReference type="EC" id="3.1.3.16"/>
    </reaction>
</comment>
<name>A0A9P7KB76_9AGAR</name>
<evidence type="ECO:0000313" key="10">
    <source>
        <dbReference type="Proteomes" id="UP000775547"/>
    </source>
</evidence>
<dbReference type="GO" id="GO:0004725">
    <property type="term" value="F:protein tyrosine phosphatase activity"/>
    <property type="evidence" value="ECO:0007669"/>
    <property type="project" value="TreeGrafter"/>
</dbReference>
<dbReference type="PROSITE" id="PS50054">
    <property type="entry name" value="TYR_PHOSPHATASE_DUAL"/>
    <property type="match status" value="1"/>
</dbReference>
<evidence type="ECO:0000256" key="4">
    <source>
        <dbReference type="ARBA" id="ARBA00047761"/>
    </source>
</evidence>
<comment type="similarity">
    <text evidence="1">Belongs to the protein-tyrosine phosphatase family. Non-receptor class dual specificity subfamily.</text>
</comment>
<comment type="caution">
    <text evidence="9">The sequence shown here is derived from an EMBL/GenBank/DDBJ whole genome shotgun (WGS) entry which is preliminary data.</text>
</comment>
<evidence type="ECO:0000256" key="3">
    <source>
        <dbReference type="ARBA" id="ARBA00022912"/>
    </source>
</evidence>
<evidence type="ECO:0000259" key="8">
    <source>
        <dbReference type="PROSITE" id="PS50056"/>
    </source>
</evidence>
<keyword evidence="3" id="KW-0904">Protein phosphatase</keyword>
<dbReference type="GO" id="GO:0005829">
    <property type="term" value="C:cytosol"/>
    <property type="evidence" value="ECO:0007669"/>
    <property type="project" value="TreeGrafter"/>
</dbReference>
<dbReference type="PANTHER" id="PTHR45948:SF2">
    <property type="entry name" value="DUAL SPECIFICITY PROTEIN PHOSPHATASE"/>
    <property type="match status" value="1"/>
</dbReference>
<evidence type="ECO:0000256" key="5">
    <source>
        <dbReference type="ARBA" id="ARBA00048336"/>
    </source>
</evidence>
<keyword evidence="10" id="KW-1185">Reference proteome</keyword>
<dbReference type="PROSITE" id="PS00383">
    <property type="entry name" value="TYR_PHOSPHATASE_1"/>
    <property type="match status" value="1"/>
</dbReference>
<feature type="compositionally biased region" description="Polar residues" evidence="6">
    <location>
        <begin position="1"/>
        <end position="16"/>
    </location>
</feature>
<gene>
    <name evidence="9" type="ORF">DXG03_002468</name>
</gene>
<dbReference type="Proteomes" id="UP000775547">
    <property type="component" value="Unassembled WGS sequence"/>
</dbReference>
<evidence type="ECO:0008006" key="11">
    <source>
        <dbReference type="Google" id="ProtNLM"/>
    </source>
</evidence>
<evidence type="ECO:0000259" key="7">
    <source>
        <dbReference type="PROSITE" id="PS50054"/>
    </source>
</evidence>
<dbReference type="PROSITE" id="PS50056">
    <property type="entry name" value="TYR_PHOSPHATASE_2"/>
    <property type="match status" value="1"/>
</dbReference>
<sequence>MLSFSAPSWRTPLNSVDSRRSNHEEGAAMGFGRAASLIVPRVYLSDAITAGDHDTLTRLGITHVISVLDYSPTIPILIPSENKLHIRLPDEFRADILSHLPETTKFITSVLADNETNKVLVHCMMGISRSATVVCAYLVASSGMSAKEALEHTQARRGIVCPNVGFRKQLDTYAEGFVASGHKQGSTKITRIGGDIAERIRRLKSLST</sequence>
<dbReference type="InterPro" id="IPR020422">
    <property type="entry name" value="TYR_PHOSPHATASE_DUAL_dom"/>
</dbReference>
<dbReference type="PANTHER" id="PTHR45948">
    <property type="entry name" value="DUAL SPECIFICITY PROTEIN PHOSPHATASE DDB_G0269404-RELATED"/>
    <property type="match status" value="1"/>
</dbReference>
<comment type="catalytic activity">
    <reaction evidence="4">
        <text>O-phospho-L-seryl-[protein] + H2O = L-seryl-[protein] + phosphate</text>
        <dbReference type="Rhea" id="RHEA:20629"/>
        <dbReference type="Rhea" id="RHEA-COMP:9863"/>
        <dbReference type="Rhea" id="RHEA-COMP:11604"/>
        <dbReference type="ChEBI" id="CHEBI:15377"/>
        <dbReference type="ChEBI" id="CHEBI:29999"/>
        <dbReference type="ChEBI" id="CHEBI:43474"/>
        <dbReference type="ChEBI" id="CHEBI:83421"/>
        <dbReference type="EC" id="3.1.3.16"/>
    </reaction>
</comment>
<proteinExistence type="inferred from homology"/>
<dbReference type="InterPro" id="IPR029021">
    <property type="entry name" value="Prot-tyrosine_phosphatase-like"/>
</dbReference>
<dbReference type="OrthoDB" id="2017893at2759"/>
<reference evidence="9" key="2">
    <citation type="submission" date="2021-10" db="EMBL/GenBank/DDBJ databases">
        <title>Phylogenomics reveals ancestral predisposition of the termite-cultivated fungus Termitomyces towards a domesticated lifestyle.</title>
        <authorList>
            <person name="Auxier B."/>
            <person name="Grum-Grzhimaylo A."/>
            <person name="Cardenas M.E."/>
            <person name="Lodge J.D."/>
            <person name="Laessoe T."/>
            <person name="Pedersen O."/>
            <person name="Smith M.E."/>
            <person name="Kuyper T.W."/>
            <person name="Franco-Molano E.A."/>
            <person name="Baroni T.J."/>
            <person name="Aanen D.K."/>
        </authorList>
    </citation>
    <scope>NUCLEOTIDE SEQUENCE</scope>
    <source>
        <strain evidence="9">AP01</strain>
        <tissue evidence="9">Mycelium</tissue>
    </source>
</reference>
<evidence type="ECO:0000256" key="2">
    <source>
        <dbReference type="ARBA" id="ARBA00022801"/>
    </source>
</evidence>